<name>A0ABP9DXH6_9GAMM</name>
<proteinExistence type="predicted"/>
<dbReference type="InterPro" id="IPR029058">
    <property type="entry name" value="AB_hydrolase_fold"/>
</dbReference>
<evidence type="ECO:0000259" key="1">
    <source>
        <dbReference type="Pfam" id="PF12146"/>
    </source>
</evidence>
<keyword evidence="3" id="KW-1185">Reference proteome</keyword>
<keyword evidence="2" id="KW-0378">Hydrolase</keyword>
<feature type="domain" description="Serine aminopeptidase S33" evidence="1">
    <location>
        <begin position="47"/>
        <end position="129"/>
    </location>
</feature>
<dbReference type="Pfam" id="PF12146">
    <property type="entry name" value="Hydrolase_4"/>
    <property type="match status" value="1"/>
</dbReference>
<dbReference type="InterPro" id="IPR015946">
    <property type="entry name" value="KH_dom-like_a/b"/>
</dbReference>
<dbReference type="PANTHER" id="PTHR39624:SF2">
    <property type="entry name" value="OSMC-LIKE PROTEIN"/>
    <property type="match status" value="1"/>
</dbReference>
<dbReference type="Gene3D" id="3.40.50.1820">
    <property type="entry name" value="alpha/beta hydrolase"/>
    <property type="match status" value="1"/>
</dbReference>
<dbReference type="RefSeq" id="WP_345293957.1">
    <property type="nucleotide sequence ID" value="NZ_BAABJY010000001.1"/>
</dbReference>
<dbReference type="SUPFAM" id="SSF53474">
    <property type="entry name" value="alpha/beta-Hydrolases"/>
    <property type="match status" value="1"/>
</dbReference>
<dbReference type="Pfam" id="PF02566">
    <property type="entry name" value="OsmC"/>
    <property type="match status" value="1"/>
</dbReference>
<protein>
    <submittedName>
        <fullName evidence="2">Bifunctional alpha/beta hydrolase/OsmC family protein</fullName>
    </submittedName>
</protein>
<gene>
    <name evidence="2" type="ORF">GCM10023332_05470</name>
</gene>
<dbReference type="GO" id="GO:0016787">
    <property type="term" value="F:hydrolase activity"/>
    <property type="evidence" value="ECO:0007669"/>
    <property type="project" value="UniProtKB-KW"/>
</dbReference>
<dbReference type="Gene3D" id="3.30.300.20">
    <property type="match status" value="1"/>
</dbReference>
<dbReference type="InterPro" id="IPR022742">
    <property type="entry name" value="Hydrolase_4"/>
</dbReference>
<dbReference type="InterPro" id="IPR036102">
    <property type="entry name" value="OsmC/Ohrsf"/>
</dbReference>
<reference evidence="3" key="1">
    <citation type="journal article" date="2019" name="Int. J. Syst. Evol. Microbiol.">
        <title>The Global Catalogue of Microorganisms (GCM) 10K type strain sequencing project: providing services to taxonomists for standard genome sequencing and annotation.</title>
        <authorList>
            <consortium name="The Broad Institute Genomics Platform"/>
            <consortium name="The Broad Institute Genome Sequencing Center for Infectious Disease"/>
            <person name="Wu L."/>
            <person name="Ma J."/>
        </authorList>
    </citation>
    <scope>NUCLEOTIDE SEQUENCE [LARGE SCALE GENOMIC DNA]</scope>
    <source>
        <strain evidence="3">JCM 18392</strain>
    </source>
</reference>
<comment type="caution">
    <text evidence="2">The sequence shown here is derived from an EMBL/GenBank/DDBJ whole genome shotgun (WGS) entry which is preliminary data.</text>
</comment>
<dbReference type="Proteomes" id="UP001501323">
    <property type="component" value="Unassembled WGS sequence"/>
</dbReference>
<dbReference type="PANTHER" id="PTHR39624">
    <property type="entry name" value="PROTEIN INVOLVED IN RIMO-MEDIATED BETA-METHYLTHIOLATION OF RIBOSOMAL PROTEIN S12 YCAO"/>
    <property type="match status" value="1"/>
</dbReference>
<evidence type="ECO:0000313" key="3">
    <source>
        <dbReference type="Proteomes" id="UP001501323"/>
    </source>
</evidence>
<dbReference type="InterPro" id="IPR003718">
    <property type="entry name" value="OsmC/Ohr_fam"/>
</dbReference>
<evidence type="ECO:0000313" key="2">
    <source>
        <dbReference type="EMBL" id="GAA4856701.1"/>
    </source>
</evidence>
<dbReference type="EMBL" id="BAABJY010000001">
    <property type="protein sequence ID" value="GAA4856701.1"/>
    <property type="molecule type" value="Genomic_DNA"/>
</dbReference>
<dbReference type="SUPFAM" id="SSF82784">
    <property type="entry name" value="OsmC-like"/>
    <property type="match status" value="1"/>
</dbReference>
<accession>A0ABP9DXH6</accession>
<sequence>MANRKLTFPGHDGSELAALLDMPAGTPRAYALFAHCFTCGKDNLAAARVSRALTAHGIAVLRFDFTGLGASEGEFANTNFSSNVADLVRAADYLRDTHAAPALLVGHSLGGTAMLAAAREITEAVAVATIGAPSEPAHVARQFGAVADTLGSEDEVAVELAGRPFRVRRQFLDDVRDSKIDACIAGLDRALLVMHSPLDAIVGIDSASRIFSLARHPKSFVSLDHADHLLTDREDADYVAAVLSAWAGRYLEGGALTADDGPVAEAAMPAAALDAGLVEVAETGDGKFIQVIRAGRHAILADEPRSVGGDDAGMTPYDLLLAGLGACTTMTLRMYAERKQWPLRRASVSLRHDRVHAEDCADCETVEGRIDQVSRTLVLDGDLDAAQRDKLLEIADRCPVHRTLTGEIKIRTHLEAVEDPPA</sequence>
<organism evidence="2 3">
    <name type="scientific">Luteimonas vadosa</name>
    <dbReference type="NCBI Taxonomy" id="1165507"/>
    <lineage>
        <taxon>Bacteria</taxon>
        <taxon>Pseudomonadati</taxon>
        <taxon>Pseudomonadota</taxon>
        <taxon>Gammaproteobacteria</taxon>
        <taxon>Lysobacterales</taxon>
        <taxon>Lysobacteraceae</taxon>
        <taxon>Luteimonas</taxon>
    </lineage>
</organism>